<gene>
    <name evidence="1" type="ORF">MYCIT1_LOCUS10235</name>
</gene>
<feature type="non-terminal residue" evidence="1">
    <location>
        <position position="86"/>
    </location>
</feature>
<proteinExistence type="predicted"/>
<sequence>MAFQFPFPFSLQGALRPGLFIVSMCNDSGCIHSRTCPMAFHQQPLVSDPVQIHAPNGIPVVQAKQRKSSVSIKMFLHHESGPVEMN</sequence>
<name>A0AAD2H3W0_9AGAR</name>
<comment type="caution">
    <text evidence="1">The sequence shown here is derived from an EMBL/GenBank/DDBJ whole genome shotgun (WGS) entry which is preliminary data.</text>
</comment>
<dbReference type="EMBL" id="CAVNYO010000128">
    <property type="protein sequence ID" value="CAK5267588.1"/>
    <property type="molecule type" value="Genomic_DNA"/>
</dbReference>
<evidence type="ECO:0000313" key="1">
    <source>
        <dbReference type="EMBL" id="CAK5267588.1"/>
    </source>
</evidence>
<keyword evidence="2" id="KW-1185">Reference proteome</keyword>
<protein>
    <submittedName>
        <fullName evidence="1">Uncharacterized protein</fullName>
    </submittedName>
</protein>
<evidence type="ECO:0000313" key="2">
    <source>
        <dbReference type="Proteomes" id="UP001295794"/>
    </source>
</evidence>
<organism evidence="1 2">
    <name type="scientific">Mycena citricolor</name>
    <dbReference type="NCBI Taxonomy" id="2018698"/>
    <lineage>
        <taxon>Eukaryota</taxon>
        <taxon>Fungi</taxon>
        <taxon>Dikarya</taxon>
        <taxon>Basidiomycota</taxon>
        <taxon>Agaricomycotina</taxon>
        <taxon>Agaricomycetes</taxon>
        <taxon>Agaricomycetidae</taxon>
        <taxon>Agaricales</taxon>
        <taxon>Marasmiineae</taxon>
        <taxon>Mycenaceae</taxon>
        <taxon>Mycena</taxon>
    </lineage>
</organism>
<dbReference type="Proteomes" id="UP001295794">
    <property type="component" value="Unassembled WGS sequence"/>
</dbReference>
<accession>A0AAD2H3W0</accession>
<dbReference type="AlphaFoldDB" id="A0AAD2H3W0"/>
<reference evidence="1" key="1">
    <citation type="submission" date="2023-11" db="EMBL/GenBank/DDBJ databases">
        <authorList>
            <person name="De Vega J J."/>
            <person name="De Vega J J."/>
        </authorList>
    </citation>
    <scope>NUCLEOTIDE SEQUENCE</scope>
</reference>